<feature type="domain" description="Lysozyme inhibitor LprI-like N-terminal" evidence="2">
    <location>
        <begin position="47"/>
        <end position="128"/>
    </location>
</feature>
<feature type="chain" id="PRO_5016953315" evidence="1">
    <location>
        <begin position="29"/>
        <end position="138"/>
    </location>
</feature>
<keyword evidence="4" id="KW-1185">Reference proteome</keyword>
<gene>
    <name evidence="3" type="ORF">D0Y96_08745</name>
</gene>
<dbReference type="EMBL" id="QVQT01000003">
    <property type="protein sequence ID" value="RFU16826.1"/>
    <property type="molecule type" value="Genomic_DNA"/>
</dbReference>
<proteinExistence type="predicted"/>
<accession>A0A372IPJ2</accession>
<evidence type="ECO:0000313" key="3">
    <source>
        <dbReference type="EMBL" id="RFU16826.1"/>
    </source>
</evidence>
<organism evidence="3 4">
    <name type="scientific">Paracidobacterium acidisoli</name>
    <dbReference type="NCBI Taxonomy" id="2303751"/>
    <lineage>
        <taxon>Bacteria</taxon>
        <taxon>Pseudomonadati</taxon>
        <taxon>Acidobacteriota</taxon>
        <taxon>Terriglobia</taxon>
        <taxon>Terriglobales</taxon>
        <taxon>Acidobacteriaceae</taxon>
        <taxon>Paracidobacterium</taxon>
    </lineage>
</organism>
<evidence type="ECO:0000313" key="4">
    <source>
        <dbReference type="Proteomes" id="UP000264702"/>
    </source>
</evidence>
<reference evidence="3 4" key="1">
    <citation type="submission" date="2018-08" db="EMBL/GenBank/DDBJ databases">
        <title>Acidipila sp. 4G-K13, an acidobacterium isolated from forest soil.</title>
        <authorList>
            <person name="Gao Z.-H."/>
            <person name="Qiu L.-H."/>
        </authorList>
    </citation>
    <scope>NUCLEOTIDE SEQUENCE [LARGE SCALE GENOMIC DNA]</scope>
    <source>
        <strain evidence="3 4">4G-K13</strain>
    </source>
</reference>
<dbReference type="InterPro" id="IPR009739">
    <property type="entry name" value="LprI-like_N"/>
</dbReference>
<protein>
    <submittedName>
        <fullName evidence="3">DUF1311 domain-containing protein</fullName>
    </submittedName>
</protein>
<keyword evidence="1" id="KW-0732">Signal</keyword>
<dbReference type="OrthoDB" id="123421at2"/>
<dbReference type="Gene3D" id="1.20.1270.180">
    <property type="match status" value="1"/>
</dbReference>
<dbReference type="RefSeq" id="WP_117298994.1">
    <property type="nucleotide sequence ID" value="NZ_QVQT02000003.1"/>
</dbReference>
<evidence type="ECO:0000259" key="2">
    <source>
        <dbReference type="Pfam" id="PF07007"/>
    </source>
</evidence>
<dbReference type="Pfam" id="PF07007">
    <property type="entry name" value="LprI"/>
    <property type="match status" value="1"/>
</dbReference>
<evidence type="ECO:0000256" key="1">
    <source>
        <dbReference type="SAM" id="SignalP"/>
    </source>
</evidence>
<dbReference type="AlphaFoldDB" id="A0A372IPJ2"/>
<sequence length="138" mass="15309">MAFMQIGHTLRFFLLSSLACLLTGNILAQHMNAAGNPCQSIGPDSSETQCFITASQAADRELNSFYGKLRAHLRSDDLSNLQAAQRLWMQFRDANCKAEYDLYEGGSAGPMVRAACIEAVTRQRTAELKTIYGWVLEK</sequence>
<dbReference type="Proteomes" id="UP000264702">
    <property type="component" value="Unassembled WGS sequence"/>
</dbReference>
<comment type="caution">
    <text evidence="3">The sequence shown here is derived from an EMBL/GenBank/DDBJ whole genome shotgun (WGS) entry which is preliminary data.</text>
</comment>
<name>A0A372IPJ2_9BACT</name>
<feature type="signal peptide" evidence="1">
    <location>
        <begin position="1"/>
        <end position="28"/>
    </location>
</feature>
<dbReference type="PANTHER" id="PTHR39176">
    <property type="entry name" value="PERIPLASMIC PROTEIN-RELATED"/>
    <property type="match status" value="1"/>
</dbReference>
<dbReference type="PANTHER" id="PTHR39176:SF1">
    <property type="entry name" value="PERIPLASMIC PROTEIN"/>
    <property type="match status" value="1"/>
</dbReference>